<name>A0ABR1TGS2_9PEZI</name>
<proteinExistence type="predicted"/>
<keyword evidence="2" id="KW-1185">Reference proteome</keyword>
<protein>
    <submittedName>
        <fullName evidence="1">Uncharacterized protein</fullName>
    </submittedName>
</protein>
<sequence length="123" mass="13513">MPYLLRIAGHDEYGDGDAKVEPVHGCVRAVAFTTDAFVNVMDDGTVLMHGGEPFAPGGLLELTWTFARLHVASLEDTIYGGIKEENHVLRVPDLPTTWSSLVTIAALFWKLIMDCPKGEFQNP</sequence>
<gene>
    <name evidence="1" type="ORF">PG996_013902</name>
</gene>
<comment type="caution">
    <text evidence="1">The sequence shown here is derived from an EMBL/GenBank/DDBJ whole genome shotgun (WGS) entry which is preliminary data.</text>
</comment>
<organism evidence="1 2">
    <name type="scientific">Apiospora saccharicola</name>
    <dbReference type="NCBI Taxonomy" id="335842"/>
    <lineage>
        <taxon>Eukaryota</taxon>
        <taxon>Fungi</taxon>
        <taxon>Dikarya</taxon>
        <taxon>Ascomycota</taxon>
        <taxon>Pezizomycotina</taxon>
        <taxon>Sordariomycetes</taxon>
        <taxon>Xylariomycetidae</taxon>
        <taxon>Amphisphaeriales</taxon>
        <taxon>Apiosporaceae</taxon>
        <taxon>Apiospora</taxon>
    </lineage>
</organism>
<reference evidence="1 2" key="1">
    <citation type="submission" date="2023-01" db="EMBL/GenBank/DDBJ databases">
        <title>Analysis of 21 Apiospora genomes using comparative genomics revels a genus with tremendous synthesis potential of carbohydrate active enzymes and secondary metabolites.</title>
        <authorList>
            <person name="Sorensen T."/>
        </authorList>
    </citation>
    <scope>NUCLEOTIDE SEQUENCE [LARGE SCALE GENOMIC DNA]</scope>
    <source>
        <strain evidence="1 2">CBS 83171</strain>
    </source>
</reference>
<evidence type="ECO:0000313" key="1">
    <source>
        <dbReference type="EMBL" id="KAK8045838.1"/>
    </source>
</evidence>
<evidence type="ECO:0000313" key="2">
    <source>
        <dbReference type="Proteomes" id="UP001446871"/>
    </source>
</evidence>
<dbReference type="Proteomes" id="UP001446871">
    <property type="component" value="Unassembled WGS sequence"/>
</dbReference>
<accession>A0ABR1TGS2</accession>
<dbReference type="EMBL" id="JAQQWM010000009">
    <property type="protein sequence ID" value="KAK8045838.1"/>
    <property type="molecule type" value="Genomic_DNA"/>
</dbReference>